<dbReference type="CDD" id="cd06261">
    <property type="entry name" value="TM_PBP2"/>
    <property type="match status" value="1"/>
</dbReference>
<dbReference type="InterPro" id="IPR035906">
    <property type="entry name" value="MetI-like_sf"/>
</dbReference>
<evidence type="ECO:0000256" key="2">
    <source>
        <dbReference type="ARBA" id="ARBA00022448"/>
    </source>
</evidence>
<feature type="transmembrane region" description="Helical" evidence="7">
    <location>
        <begin position="185"/>
        <end position="208"/>
    </location>
</feature>
<feature type="transmembrane region" description="Helical" evidence="7">
    <location>
        <begin position="107"/>
        <end position="126"/>
    </location>
</feature>
<evidence type="ECO:0000256" key="3">
    <source>
        <dbReference type="ARBA" id="ARBA00022475"/>
    </source>
</evidence>
<proteinExistence type="inferred from homology"/>
<keyword evidence="6 7" id="KW-0472">Membrane</keyword>
<feature type="transmembrane region" description="Helical" evidence="7">
    <location>
        <begin position="74"/>
        <end position="95"/>
    </location>
</feature>
<comment type="subcellular location">
    <subcellularLocation>
        <location evidence="1 7">Cell membrane</location>
        <topology evidence="1 7">Multi-pass membrane protein</topology>
    </subcellularLocation>
</comment>
<dbReference type="PANTHER" id="PTHR30151">
    <property type="entry name" value="ALKANE SULFONATE ABC TRANSPORTER-RELATED, MEMBRANE SUBUNIT"/>
    <property type="match status" value="1"/>
</dbReference>
<dbReference type="EMBL" id="LN483070">
    <property type="protein sequence ID" value="CEA07011.1"/>
    <property type="molecule type" value="Genomic_DNA"/>
</dbReference>
<name>A0A078MQ91_9MICC</name>
<organism evidence="9">
    <name type="scientific">Arthrobacter saudimassiliensis</name>
    <dbReference type="NCBI Taxonomy" id="1461584"/>
    <lineage>
        <taxon>Bacteria</taxon>
        <taxon>Bacillati</taxon>
        <taxon>Actinomycetota</taxon>
        <taxon>Actinomycetes</taxon>
        <taxon>Micrococcales</taxon>
        <taxon>Micrococcaceae</taxon>
        <taxon>Arthrobacter</taxon>
    </lineage>
</organism>
<evidence type="ECO:0000256" key="7">
    <source>
        <dbReference type="RuleBase" id="RU363032"/>
    </source>
</evidence>
<evidence type="ECO:0000313" key="9">
    <source>
        <dbReference type="EMBL" id="CEA07011.1"/>
    </source>
</evidence>
<dbReference type="Gene3D" id="1.10.3720.10">
    <property type="entry name" value="MetI-like"/>
    <property type="match status" value="1"/>
</dbReference>
<dbReference type="PANTHER" id="PTHR30151:SF0">
    <property type="entry name" value="ABC TRANSPORTER PERMEASE PROTEIN MJ0413-RELATED"/>
    <property type="match status" value="1"/>
</dbReference>
<keyword evidence="2 7" id="KW-0813">Transport</keyword>
<dbReference type="PROSITE" id="PS50928">
    <property type="entry name" value="ABC_TM1"/>
    <property type="match status" value="1"/>
</dbReference>
<evidence type="ECO:0000256" key="4">
    <source>
        <dbReference type="ARBA" id="ARBA00022692"/>
    </source>
</evidence>
<accession>A0A078MQ91</accession>
<feature type="transmembrane region" description="Helical" evidence="7">
    <location>
        <begin position="132"/>
        <end position="152"/>
    </location>
</feature>
<dbReference type="SUPFAM" id="SSF161098">
    <property type="entry name" value="MetI-like"/>
    <property type="match status" value="1"/>
</dbReference>
<evidence type="ECO:0000256" key="6">
    <source>
        <dbReference type="ARBA" id="ARBA00023136"/>
    </source>
</evidence>
<evidence type="ECO:0000259" key="8">
    <source>
        <dbReference type="PROSITE" id="PS50928"/>
    </source>
</evidence>
<feature type="transmembrane region" description="Helical" evidence="7">
    <location>
        <begin position="228"/>
        <end position="254"/>
    </location>
</feature>
<dbReference type="Pfam" id="PF00528">
    <property type="entry name" value="BPD_transp_1"/>
    <property type="match status" value="1"/>
</dbReference>
<dbReference type="AlphaFoldDB" id="A0A078MQ91"/>
<feature type="domain" description="ABC transmembrane type-1" evidence="8">
    <location>
        <begin position="67"/>
        <end position="247"/>
    </location>
</feature>
<dbReference type="GO" id="GO:0005886">
    <property type="term" value="C:plasma membrane"/>
    <property type="evidence" value="ECO:0007669"/>
    <property type="project" value="UniProtKB-SubCell"/>
</dbReference>
<evidence type="ECO:0000256" key="5">
    <source>
        <dbReference type="ARBA" id="ARBA00022989"/>
    </source>
</evidence>
<dbReference type="GO" id="GO:0055085">
    <property type="term" value="P:transmembrane transport"/>
    <property type="evidence" value="ECO:0007669"/>
    <property type="project" value="InterPro"/>
</dbReference>
<sequence>MTGALRATGRLVLGLAASLAVVATLWIALLEIFNVSAYIGKGPADVFSYLVLDADAGANQALVLAELGHTLLDAGMGFAAGMAAALLTATLFTLFRGVEQALMPLAMLLRSVPLVALAPMIILIFGRGQVTVAAMGGIVVFFPALVTIVVGLRSASPVMLEVIQVYGGSRWDAFRRVALPSSAPAFFTALRVSIPGALTGALLAEWLATGQGIGYGIVSAVSRARYDYVWAAVVAVTLASILLYALVAAVEAAVKRRAGV</sequence>
<keyword evidence="5 7" id="KW-1133">Transmembrane helix</keyword>
<protein>
    <submittedName>
        <fullName evidence="9">Putative aliphatic sulfonates transport permease protein SsuC</fullName>
    </submittedName>
</protein>
<keyword evidence="4 7" id="KW-0812">Transmembrane</keyword>
<dbReference type="PATRIC" id="fig|1461584.3.peg.311"/>
<keyword evidence="3" id="KW-1003">Cell membrane</keyword>
<gene>
    <name evidence="9" type="primary">ssuC_1</name>
    <name evidence="9" type="ORF">BN1051_00320</name>
</gene>
<evidence type="ECO:0000256" key="1">
    <source>
        <dbReference type="ARBA" id="ARBA00004651"/>
    </source>
</evidence>
<reference evidence="9" key="1">
    <citation type="submission" date="2014-07" db="EMBL/GenBank/DDBJ databases">
        <authorList>
            <person name="Urmite Genomes Urmite Genomes"/>
        </authorList>
    </citation>
    <scope>NUCLEOTIDE SEQUENCE</scope>
    <source>
        <strain evidence="9">11W110_air</strain>
    </source>
</reference>
<comment type="similarity">
    <text evidence="7">Belongs to the binding-protein-dependent transport system permease family.</text>
</comment>
<dbReference type="InterPro" id="IPR000515">
    <property type="entry name" value="MetI-like"/>
</dbReference>